<dbReference type="GO" id="GO:0051537">
    <property type="term" value="F:2 iron, 2 sulfur cluster binding"/>
    <property type="evidence" value="ECO:0007669"/>
    <property type="project" value="UniProtKB-KW"/>
</dbReference>
<dbReference type="EMBL" id="QFFZ01000036">
    <property type="protein sequence ID" value="TEB09900.1"/>
    <property type="molecule type" value="Genomic_DNA"/>
</dbReference>
<keyword evidence="1" id="KW-0408">Iron</keyword>
<dbReference type="InterPro" id="IPR019480">
    <property type="entry name" value="Dihydroorotate_DH_Fe-S-bd"/>
</dbReference>
<dbReference type="GO" id="GO:0046872">
    <property type="term" value="F:metal ion binding"/>
    <property type="evidence" value="ECO:0007669"/>
    <property type="project" value="UniProtKB-KW"/>
</dbReference>
<feature type="domain" description="FAD-binding FR-type" evidence="2">
    <location>
        <begin position="8"/>
        <end position="108"/>
    </location>
</feature>
<proteinExistence type="predicted"/>
<dbReference type="GO" id="GO:0006221">
    <property type="term" value="P:pyrimidine nucleotide biosynthetic process"/>
    <property type="evidence" value="ECO:0007669"/>
    <property type="project" value="InterPro"/>
</dbReference>
<comment type="cofactor">
    <cofactor evidence="1">
        <name>[2Fe-2S] cluster</name>
        <dbReference type="ChEBI" id="CHEBI:190135"/>
    </cofactor>
    <text evidence="1">Binds 1 [2Fe-2S] cluster per subunit.</text>
</comment>
<dbReference type="Proteomes" id="UP000297597">
    <property type="component" value="Unassembled WGS sequence"/>
</dbReference>
<evidence type="ECO:0000256" key="1">
    <source>
        <dbReference type="PIRSR" id="PIRSR006816-2"/>
    </source>
</evidence>
<dbReference type="Pfam" id="PF00970">
    <property type="entry name" value="FAD_binding_6"/>
    <property type="match status" value="1"/>
</dbReference>
<dbReference type="PANTHER" id="PTHR43513:SF1">
    <property type="entry name" value="ANAEROBIC SULFITE REDUCTASE SUBUNIT B"/>
    <property type="match status" value="1"/>
</dbReference>
<protein>
    <submittedName>
        <fullName evidence="3">Anaerobic sulfite reductase subunit B</fullName>
    </submittedName>
</protein>
<evidence type="ECO:0000259" key="2">
    <source>
        <dbReference type="PROSITE" id="PS51384"/>
    </source>
</evidence>
<accession>A0A4Y7RMD1</accession>
<dbReference type="InterPro" id="IPR017927">
    <property type="entry name" value="FAD-bd_FR_type"/>
</dbReference>
<dbReference type="InterPro" id="IPR012165">
    <property type="entry name" value="Cyt_c3_hydrogenase_gsu"/>
</dbReference>
<dbReference type="InterPro" id="IPR017938">
    <property type="entry name" value="Riboflavin_synthase-like_b-brl"/>
</dbReference>
<name>A0A4Y7RMD1_9FIRM</name>
<dbReference type="SUPFAM" id="SSF52343">
    <property type="entry name" value="Ferredoxin reductase-like, C-terminal NADP-linked domain"/>
    <property type="match status" value="1"/>
</dbReference>
<dbReference type="GO" id="GO:0050660">
    <property type="term" value="F:flavin adenine dinucleotide binding"/>
    <property type="evidence" value="ECO:0007669"/>
    <property type="project" value="InterPro"/>
</dbReference>
<dbReference type="AlphaFoldDB" id="A0A4Y7RMD1"/>
<feature type="binding site" evidence="1">
    <location>
        <position position="247"/>
    </location>
    <ligand>
        <name>[2Fe-2S] cluster</name>
        <dbReference type="ChEBI" id="CHEBI:190135"/>
    </ligand>
</feature>
<evidence type="ECO:0000313" key="3">
    <source>
        <dbReference type="EMBL" id="TEB09900.1"/>
    </source>
</evidence>
<dbReference type="GO" id="GO:0016491">
    <property type="term" value="F:oxidoreductase activity"/>
    <property type="evidence" value="ECO:0007669"/>
    <property type="project" value="InterPro"/>
</dbReference>
<feature type="binding site" evidence="1">
    <location>
        <position position="252"/>
    </location>
    <ligand>
        <name>[2Fe-2S] cluster</name>
        <dbReference type="ChEBI" id="CHEBI:190135"/>
    </ligand>
</feature>
<evidence type="ECO:0000313" key="4">
    <source>
        <dbReference type="Proteomes" id="UP000297597"/>
    </source>
</evidence>
<dbReference type="InterPro" id="IPR039261">
    <property type="entry name" value="FNR_nucleotide-bd"/>
</dbReference>
<dbReference type="InterPro" id="IPR008333">
    <property type="entry name" value="Cbr1-like_FAD-bd_dom"/>
</dbReference>
<dbReference type="Pfam" id="PF00175">
    <property type="entry name" value="NAD_binding_1"/>
    <property type="match status" value="1"/>
</dbReference>
<dbReference type="Pfam" id="PF10418">
    <property type="entry name" value="DHODB_Fe-S_bind"/>
    <property type="match status" value="1"/>
</dbReference>
<dbReference type="PROSITE" id="PS51384">
    <property type="entry name" value="FAD_FR"/>
    <property type="match status" value="1"/>
</dbReference>
<dbReference type="RefSeq" id="WP_134214603.1">
    <property type="nucleotide sequence ID" value="NZ_QFFZ01000036.1"/>
</dbReference>
<dbReference type="Gene3D" id="2.40.30.10">
    <property type="entry name" value="Translation factors"/>
    <property type="match status" value="1"/>
</dbReference>
<keyword evidence="1" id="KW-0411">Iron-sulfur</keyword>
<dbReference type="PIRSF" id="PIRSF006816">
    <property type="entry name" value="Cyc3_hyd_g"/>
    <property type="match status" value="1"/>
</dbReference>
<dbReference type="CDD" id="cd06221">
    <property type="entry name" value="sulfite_reductase_like"/>
    <property type="match status" value="1"/>
</dbReference>
<dbReference type="SUPFAM" id="SSF63380">
    <property type="entry name" value="Riboflavin synthase domain-like"/>
    <property type="match status" value="1"/>
</dbReference>
<dbReference type="InterPro" id="IPR050353">
    <property type="entry name" value="PyrK_electron_transfer"/>
</dbReference>
<organism evidence="3 4">
    <name type="scientific">Pelotomaculum propionicicum</name>
    <dbReference type="NCBI Taxonomy" id="258475"/>
    <lineage>
        <taxon>Bacteria</taxon>
        <taxon>Bacillati</taxon>
        <taxon>Bacillota</taxon>
        <taxon>Clostridia</taxon>
        <taxon>Eubacteriales</taxon>
        <taxon>Desulfotomaculaceae</taxon>
        <taxon>Pelotomaculum</taxon>
    </lineage>
</organism>
<keyword evidence="1" id="KW-0001">2Fe-2S</keyword>
<sequence length="281" mass="31349">MPNNPTALTPYPVTITKIVDETSDVKTFTVEFDDPEVMENFGNKPGQVCMLSIFGEGESTISITSAPTRGKFLEFTVKRVGRLTNVMHQMEVGQKFGVRGPYGNWFPYEIMKGKDLFFVGGGFALAPIRSLIDYALSDQYRSDYGKVEVLYGARSVDDLCFKSDLAERWPKLHNTAIYTTIDRPEEAWKGHVGFVPSYVEEVAPSPENKFAIIAGPPIMIKFTLPVFAKLGFKDDQIITTLEMRMKCCLGKCGRCNIGSKFVCVDGPVFSLAQLKGMPQEY</sequence>
<dbReference type="OrthoDB" id="9796486at2"/>
<keyword evidence="1" id="KW-0479">Metal-binding</keyword>
<keyword evidence="4" id="KW-1185">Reference proteome</keyword>
<comment type="caution">
    <text evidence="3">The sequence shown here is derived from an EMBL/GenBank/DDBJ whole genome shotgun (WGS) entry which is preliminary data.</text>
</comment>
<reference evidence="3 4" key="1">
    <citation type="journal article" date="2018" name="Environ. Microbiol.">
        <title>Novel energy conservation strategies and behaviour of Pelotomaculum schinkii driving syntrophic propionate catabolism.</title>
        <authorList>
            <person name="Hidalgo-Ahumada C.A.P."/>
            <person name="Nobu M.K."/>
            <person name="Narihiro T."/>
            <person name="Tamaki H."/>
            <person name="Liu W.T."/>
            <person name="Kamagata Y."/>
            <person name="Stams A.J.M."/>
            <person name="Imachi H."/>
            <person name="Sousa D.Z."/>
        </authorList>
    </citation>
    <scope>NUCLEOTIDE SEQUENCE [LARGE SCALE GENOMIC DNA]</scope>
    <source>
        <strain evidence="3 4">MGP</strain>
    </source>
</reference>
<dbReference type="PANTHER" id="PTHR43513">
    <property type="entry name" value="DIHYDROOROTATE DEHYDROGENASE B (NAD(+)), ELECTRON TRANSFER SUBUNIT"/>
    <property type="match status" value="1"/>
</dbReference>
<feature type="binding site" evidence="1">
    <location>
        <position position="263"/>
    </location>
    <ligand>
        <name>[2Fe-2S] cluster</name>
        <dbReference type="ChEBI" id="CHEBI:190135"/>
    </ligand>
</feature>
<feature type="binding site" evidence="1">
    <location>
        <position position="255"/>
    </location>
    <ligand>
        <name>[2Fe-2S] cluster</name>
        <dbReference type="ChEBI" id="CHEBI:190135"/>
    </ligand>
</feature>
<dbReference type="Gene3D" id="3.40.50.80">
    <property type="entry name" value="Nucleotide-binding domain of ferredoxin-NADP reductase (FNR) module"/>
    <property type="match status" value="1"/>
</dbReference>
<gene>
    <name evidence="3" type="primary">asrB_1</name>
    <name evidence="3" type="ORF">Pmgp_02812</name>
</gene>
<dbReference type="InterPro" id="IPR001433">
    <property type="entry name" value="OxRdtase_FAD/NAD-bd"/>
</dbReference>